<keyword evidence="2" id="KW-1185">Reference proteome</keyword>
<dbReference type="OrthoDB" id="701326at2"/>
<evidence type="ECO:0000313" key="1">
    <source>
        <dbReference type="EMBL" id="TDQ76531.1"/>
    </source>
</evidence>
<sequence>MRSHLIVLFILVSLALAGCKSPRFAKGGVFVEDVDRYFNTDLSHANVWLYMDIKPFNPKGTGLKMKQLYPDDKQVMKSVGIHTKGSKLLFSAVPDSKPQYHLIAIQHRNAVERLDGYERKVQDSAFYFQRDITSGRLDIRHIYIPYREDGALSLIYYISTEKHLDCRFCKVDYLARINALELQKKDNDSLRWQITDCKYGEVRKSVHLKSDRSMLFSNQIAFLKVYLDFENGNAGLQYFQILKPIDRDGIEVSLCPGRYYLEYLDAESKVVQRDTLSIKD</sequence>
<dbReference type="Proteomes" id="UP000295292">
    <property type="component" value="Unassembled WGS sequence"/>
</dbReference>
<gene>
    <name evidence="1" type="ORF">CLV99_3124</name>
</gene>
<comment type="caution">
    <text evidence="1">The sequence shown here is derived from an EMBL/GenBank/DDBJ whole genome shotgun (WGS) entry which is preliminary data.</text>
</comment>
<evidence type="ECO:0008006" key="3">
    <source>
        <dbReference type="Google" id="ProtNLM"/>
    </source>
</evidence>
<name>A0A4R6WL18_9SPHI</name>
<protein>
    <recommendedName>
        <fullName evidence="3">NigD-like protein</fullName>
    </recommendedName>
</protein>
<organism evidence="1 2">
    <name type="scientific">Sphingobacterium yanglingense</name>
    <dbReference type="NCBI Taxonomy" id="1437280"/>
    <lineage>
        <taxon>Bacteria</taxon>
        <taxon>Pseudomonadati</taxon>
        <taxon>Bacteroidota</taxon>
        <taxon>Sphingobacteriia</taxon>
        <taxon>Sphingobacteriales</taxon>
        <taxon>Sphingobacteriaceae</taxon>
        <taxon>Sphingobacterium</taxon>
    </lineage>
</organism>
<dbReference type="EMBL" id="SNYV01000015">
    <property type="protein sequence ID" value="TDQ76531.1"/>
    <property type="molecule type" value="Genomic_DNA"/>
</dbReference>
<dbReference type="RefSeq" id="WP_133585343.1">
    <property type="nucleotide sequence ID" value="NZ_SNYV01000015.1"/>
</dbReference>
<dbReference type="PROSITE" id="PS51257">
    <property type="entry name" value="PROKAR_LIPOPROTEIN"/>
    <property type="match status" value="1"/>
</dbReference>
<evidence type="ECO:0000313" key="2">
    <source>
        <dbReference type="Proteomes" id="UP000295292"/>
    </source>
</evidence>
<accession>A0A4R6WL18</accession>
<dbReference type="AlphaFoldDB" id="A0A4R6WL18"/>
<proteinExistence type="predicted"/>
<reference evidence="1 2" key="1">
    <citation type="submission" date="2019-03" db="EMBL/GenBank/DDBJ databases">
        <title>Genomic Encyclopedia of Archaeal and Bacterial Type Strains, Phase II (KMG-II): from individual species to whole genera.</title>
        <authorList>
            <person name="Goeker M."/>
        </authorList>
    </citation>
    <scope>NUCLEOTIDE SEQUENCE [LARGE SCALE GENOMIC DNA]</scope>
    <source>
        <strain evidence="1 2">DSM 28353</strain>
    </source>
</reference>